<evidence type="ECO:0000313" key="9">
    <source>
        <dbReference type="Proteomes" id="UP000245048"/>
    </source>
</evidence>
<evidence type="ECO:0000256" key="2">
    <source>
        <dbReference type="ARBA" id="ARBA00022729"/>
    </source>
</evidence>
<reference evidence="9" key="1">
    <citation type="submission" date="2017-10" db="EMBL/GenBank/DDBJ databases">
        <authorList>
            <person name="Toshchakov S.V."/>
            <person name="Goeva M.A."/>
        </authorList>
    </citation>
    <scope>NUCLEOTIDE SEQUENCE [LARGE SCALE GENOMIC DNA]</scope>
    <source>
        <strain evidence="9">JR1/69-1-13</strain>
    </source>
</reference>
<proteinExistence type="inferred from homology"/>
<evidence type="ECO:0000256" key="6">
    <source>
        <dbReference type="PIRNR" id="PIRNR002854"/>
    </source>
</evidence>
<keyword evidence="3" id="KW-0472">Membrane</keyword>
<organism evidence="8 9">
    <name type="scientific">Teichococcus aestuarii</name>
    <dbReference type="NCBI Taxonomy" id="568898"/>
    <lineage>
        <taxon>Bacteria</taxon>
        <taxon>Pseudomonadati</taxon>
        <taxon>Pseudomonadota</taxon>
        <taxon>Alphaproteobacteria</taxon>
        <taxon>Acetobacterales</taxon>
        <taxon>Roseomonadaceae</taxon>
        <taxon>Roseomonas</taxon>
    </lineage>
</organism>
<dbReference type="OrthoDB" id="9812878at2"/>
<dbReference type="PIRSF" id="PIRSF002854">
    <property type="entry name" value="MetQ"/>
    <property type="match status" value="1"/>
</dbReference>
<accession>A0A2U1V2B5</accession>
<evidence type="ECO:0000256" key="3">
    <source>
        <dbReference type="ARBA" id="ARBA00023136"/>
    </source>
</evidence>
<dbReference type="PANTHER" id="PTHR30429">
    <property type="entry name" value="D-METHIONINE-BINDING LIPOPROTEIN METQ"/>
    <property type="match status" value="1"/>
</dbReference>
<dbReference type="SUPFAM" id="SSF53850">
    <property type="entry name" value="Periplasmic binding protein-like II"/>
    <property type="match status" value="1"/>
</dbReference>
<keyword evidence="9" id="KW-1185">Reference proteome</keyword>
<evidence type="ECO:0000256" key="5">
    <source>
        <dbReference type="ARBA" id="ARBA00023288"/>
    </source>
</evidence>
<dbReference type="Gene3D" id="3.40.190.10">
    <property type="entry name" value="Periplasmic binding protein-like II"/>
    <property type="match status" value="2"/>
</dbReference>
<evidence type="ECO:0000256" key="1">
    <source>
        <dbReference type="ARBA" id="ARBA00004635"/>
    </source>
</evidence>
<keyword evidence="5 6" id="KW-0449">Lipoprotein</keyword>
<comment type="similarity">
    <text evidence="6">Belongs to the nlpA lipoprotein family.</text>
</comment>
<comment type="subcellular location">
    <subcellularLocation>
        <location evidence="1">Membrane</location>
        <topology evidence="1">Lipid-anchor</topology>
    </subcellularLocation>
</comment>
<feature type="chain" id="PRO_5015687228" description="Lipoprotein" evidence="7">
    <location>
        <begin position="27"/>
        <end position="274"/>
    </location>
</feature>
<dbReference type="PANTHER" id="PTHR30429:SF1">
    <property type="entry name" value="D-METHIONINE-BINDING LIPOPROTEIN METQ-RELATED"/>
    <property type="match status" value="1"/>
</dbReference>
<evidence type="ECO:0000256" key="7">
    <source>
        <dbReference type="SAM" id="SignalP"/>
    </source>
</evidence>
<comment type="caution">
    <text evidence="8">The sequence shown here is derived from an EMBL/GenBank/DDBJ whole genome shotgun (WGS) entry which is preliminary data.</text>
</comment>
<dbReference type="InterPro" id="IPR004872">
    <property type="entry name" value="Lipoprotein_NlpA"/>
</dbReference>
<sequence length="274" mass="28760">MLNRRTLILAGGALLLPAILRVPAFAQGAGEIGTAARPLRVGVTSGVHAQVLEVVRDVLAKQGFVLKITEFSDFIQPNAALAAGEIDVNTYQHQPFLDAQKAQRGYDFVPVGKTMLTVMGVFSKKHKALADLPNGARVAIPNDPTNGGRALLLLAKAGVIELKSGADYRATVADITGNPKRVRIVELEAASIARSLDDVDAAAITGNYAVPAGLNPLKEGLAIEGTDSAYTVLVVTRRGDEGKPWAQTLARAYADPAVKDFVEKTFGGAVIVGA</sequence>
<dbReference type="EMBL" id="PDOA01000009">
    <property type="protein sequence ID" value="PWC28052.1"/>
    <property type="molecule type" value="Genomic_DNA"/>
</dbReference>
<name>A0A2U1V2B5_9PROT</name>
<gene>
    <name evidence="8" type="ORF">CR165_13940</name>
</gene>
<evidence type="ECO:0000256" key="4">
    <source>
        <dbReference type="ARBA" id="ARBA00023139"/>
    </source>
</evidence>
<feature type="signal peptide" evidence="7">
    <location>
        <begin position="1"/>
        <end position="26"/>
    </location>
</feature>
<keyword evidence="2 7" id="KW-0732">Signal</keyword>
<keyword evidence="4" id="KW-0564">Palmitate</keyword>
<evidence type="ECO:0000313" key="8">
    <source>
        <dbReference type="EMBL" id="PWC28052.1"/>
    </source>
</evidence>
<dbReference type="RefSeq" id="WP_109517619.1">
    <property type="nucleotide sequence ID" value="NZ_PDOA01000009.1"/>
</dbReference>
<protein>
    <recommendedName>
        <fullName evidence="6">Lipoprotein</fullName>
    </recommendedName>
</protein>
<dbReference type="Pfam" id="PF03180">
    <property type="entry name" value="Lipoprotein_9"/>
    <property type="match status" value="1"/>
</dbReference>
<dbReference type="GO" id="GO:0016020">
    <property type="term" value="C:membrane"/>
    <property type="evidence" value="ECO:0007669"/>
    <property type="project" value="UniProtKB-SubCell"/>
</dbReference>
<dbReference type="Proteomes" id="UP000245048">
    <property type="component" value="Unassembled WGS sequence"/>
</dbReference>
<dbReference type="AlphaFoldDB" id="A0A2U1V2B5"/>